<sequence length="267" mass="29786">MKEPVRILSDLHLGHPASRISSAEQLRPLLEGMGTVVFNGDTWQELARAFRPRAEGLLRELEALCAELGVETVFLSGNHDPGWPGKGWVELAEGRVVITHGDAVMWGGSPWSREAFARLEQVKALWAEHRAAETDAGERLQLAREMALVLKAPAIPKGRSFLKRAMDALNPPKRAFEILRVWSQQAEEAARFAERYFPQAEVMVIGHFHHHGIWSRRGKVVVNTGAFVNPHGARWLEWRDGLLSCGRVVGKDGGFRAGEADQVWRLG</sequence>
<dbReference type="InterPro" id="IPR043461">
    <property type="entry name" value="LpxH-like"/>
</dbReference>
<gene>
    <name evidence="1" type="ORF">Hsar01_00974</name>
</gene>
<dbReference type="Gene3D" id="3.60.21.10">
    <property type="match status" value="1"/>
</dbReference>
<dbReference type="Proteomes" id="UP001476282">
    <property type="component" value="Unassembled WGS sequence"/>
</dbReference>
<dbReference type="SUPFAM" id="SSF56300">
    <property type="entry name" value="Metallo-dependent phosphatases"/>
    <property type="match status" value="1"/>
</dbReference>
<comment type="caution">
    <text evidence="1">The sequence shown here is derived from an EMBL/GenBank/DDBJ whole genome shotgun (WGS) entry which is preliminary data.</text>
</comment>
<dbReference type="RefSeq" id="WP_353565911.1">
    <property type="nucleotide sequence ID" value="NZ_BAABRI010000004.1"/>
</dbReference>
<reference evidence="1 2" key="1">
    <citation type="submission" date="2024-02" db="EMBL/GenBank/DDBJ databases">
        <title>Haloferula sargassicola NBRC 104335.</title>
        <authorList>
            <person name="Ichikawa N."/>
            <person name="Katano-Makiyama Y."/>
            <person name="Hidaka K."/>
        </authorList>
    </citation>
    <scope>NUCLEOTIDE SEQUENCE [LARGE SCALE GENOMIC DNA]</scope>
    <source>
        <strain evidence="1 2">NBRC 104335</strain>
    </source>
</reference>
<proteinExistence type="predicted"/>
<protein>
    <recommendedName>
        <fullName evidence="3">Calcineurin-like phosphoesterase domain-containing protein</fullName>
    </recommendedName>
</protein>
<evidence type="ECO:0000313" key="2">
    <source>
        <dbReference type="Proteomes" id="UP001476282"/>
    </source>
</evidence>
<dbReference type="InterPro" id="IPR029052">
    <property type="entry name" value="Metallo-depent_PP-like"/>
</dbReference>
<evidence type="ECO:0000313" key="1">
    <source>
        <dbReference type="EMBL" id="GAA5481763.1"/>
    </source>
</evidence>
<dbReference type="PANTHER" id="PTHR34990">
    <property type="entry name" value="UDP-2,3-DIACYLGLUCOSAMINE HYDROLASE-RELATED"/>
    <property type="match status" value="1"/>
</dbReference>
<dbReference type="EMBL" id="BAABRI010000004">
    <property type="protein sequence ID" value="GAA5481763.1"/>
    <property type="molecule type" value="Genomic_DNA"/>
</dbReference>
<organism evidence="1 2">
    <name type="scientific">Haloferula sargassicola</name>
    <dbReference type="NCBI Taxonomy" id="490096"/>
    <lineage>
        <taxon>Bacteria</taxon>
        <taxon>Pseudomonadati</taxon>
        <taxon>Verrucomicrobiota</taxon>
        <taxon>Verrucomicrobiia</taxon>
        <taxon>Verrucomicrobiales</taxon>
        <taxon>Verrucomicrobiaceae</taxon>
        <taxon>Haloferula</taxon>
    </lineage>
</organism>
<keyword evidence="2" id="KW-1185">Reference proteome</keyword>
<accession>A0ABP9UJF5</accession>
<name>A0ABP9UJF5_9BACT</name>
<evidence type="ECO:0008006" key="3">
    <source>
        <dbReference type="Google" id="ProtNLM"/>
    </source>
</evidence>